<feature type="chain" id="PRO_5020503947" evidence="2">
    <location>
        <begin position="20"/>
        <end position="69"/>
    </location>
</feature>
<dbReference type="AlphaFoldDB" id="A0A4R0RR49"/>
<dbReference type="Proteomes" id="UP000292702">
    <property type="component" value="Unassembled WGS sequence"/>
</dbReference>
<feature type="signal peptide" evidence="2">
    <location>
        <begin position="1"/>
        <end position="19"/>
    </location>
</feature>
<gene>
    <name evidence="3" type="ORF">EIP91_003440</name>
</gene>
<name>A0A4R0RR49_9APHY</name>
<evidence type="ECO:0000313" key="3">
    <source>
        <dbReference type="EMBL" id="TCD64904.1"/>
    </source>
</evidence>
<keyword evidence="4" id="KW-1185">Reference proteome</keyword>
<keyword evidence="2" id="KW-0732">Signal</keyword>
<evidence type="ECO:0000256" key="2">
    <source>
        <dbReference type="SAM" id="SignalP"/>
    </source>
</evidence>
<evidence type="ECO:0000256" key="1">
    <source>
        <dbReference type="SAM" id="MobiDB-lite"/>
    </source>
</evidence>
<proteinExistence type="predicted"/>
<evidence type="ECO:0000313" key="4">
    <source>
        <dbReference type="Proteomes" id="UP000292702"/>
    </source>
</evidence>
<sequence length="69" mass="7286">MRFATSTVLFLLALPFVAAAPLKNTAAYPHSGFYNGGTEVIPAKRAVEPPAQQPEPYVPPQGVSEASES</sequence>
<organism evidence="3 4">
    <name type="scientific">Steccherinum ochraceum</name>
    <dbReference type="NCBI Taxonomy" id="92696"/>
    <lineage>
        <taxon>Eukaryota</taxon>
        <taxon>Fungi</taxon>
        <taxon>Dikarya</taxon>
        <taxon>Basidiomycota</taxon>
        <taxon>Agaricomycotina</taxon>
        <taxon>Agaricomycetes</taxon>
        <taxon>Polyporales</taxon>
        <taxon>Steccherinaceae</taxon>
        <taxon>Steccherinum</taxon>
    </lineage>
</organism>
<protein>
    <submittedName>
        <fullName evidence="3">Uncharacterized protein</fullName>
    </submittedName>
</protein>
<comment type="caution">
    <text evidence="3">The sequence shown here is derived from an EMBL/GenBank/DDBJ whole genome shotgun (WGS) entry which is preliminary data.</text>
</comment>
<dbReference type="EMBL" id="RWJN01000208">
    <property type="protein sequence ID" value="TCD64904.1"/>
    <property type="molecule type" value="Genomic_DNA"/>
</dbReference>
<feature type="region of interest" description="Disordered" evidence="1">
    <location>
        <begin position="48"/>
        <end position="69"/>
    </location>
</feature>
<accession>A0A4R0RR49</accession>
<reference evidence="3 4" key="1">
    <citation type="submission" date="2018-11" db="EMBL/GenBank/DDBJ databases">
        <title>Genome assembly of Steccherinum ochraceum LE-BIN_3174, the white-rot fungus of the Steccherinaceae family (The Residual Polyporoid clade, Polyporales, Basidiomycota).</title>
        <authorList>
            <person name="Fedorova T.V."/>
            <person name="Glazunova O.A."/>
            <person name="Landesman E.O."/>
            <person name="Moiseenko K.V."/>
            <person name="Psurtseva N.V."/>
            <person name="Savinova O.S."/>
            <person name="Shakhova N.V."/>
            <person name="Tyazhelova T.V."/>
            <person name="Vasina D.V."/>
        </authorList>
    </citation>
    <scope>NUCLEOTIDE SEQUENCE [LARGE SCALE GENOMIC DNA]</scope>
    <source>
        <strain evidence="3 4">LE-BIN_3174</strain>
    </source>
</reference>